<sequence>SVGVLGCKINTNRVAYWPNSVGCDDICIRVATERREVYLLKVDASGGAYDISYDAWNFLVTGKSATESPAMGGGVFMTYEVVDPTYCVPLLQDGKLPLAAANSMNYLANCLQSPNSWVATHYVLYNIVDSTLLLANISVGTSYELVFNAGQLAFSGIKRHLKEARLDLGYETIGIIEASPLLERQYVKIPVILSSEFELIELNWSSDGSTTSIESPIIRHTESFDILANAAETILVSLHDNQLVTFSWEMGTCIPASVLGPSGIINKCQSTLRNLNLITDWQCYRTDPFWLTSGCEKRSELSLQGLKDLRRLCWKAPHEEDLFALSCVVDTNKRHLEALELDFIEWDTSAGRSFRYGNGTPDVCPLLGDVLHLSPIAGGAIFPKLQELSLSEAAIGPKLALAIDFNVLRVLKLRGCYGWCEFLEHLTASRVKLEITTFELIAAGDKSPAVEIRDDTINEFLASFTGLQELYLLVSAPWFPCGQFSSAIANHRATLRQCVLDGLWENIPEEPERRMLAAPFGEGFLGILDLQAIGLINDHHTLVLYNTRPSLIEKIISYCNILLNFLLCRTYSTRTSVSAQFTDIMQATHKGIAAILCVFDNIQDKILIQEYLELNLLQLGRLSETELASSISQVIDAYRYLAQECSTLQIEETRVSLNGTVKLVMDLGYSFPSTQWQVKGLQTIGIKSLRLSSAL</sequence>
<organism evidence="1">
    <name type="scientific">Fusarium oxysporum (strain Fo5176)</name>
    <name type="common">Fusarium vascular wilt</name>
    <dbReference type="NCBI Taxonomy" id="660025"/>
    <lineage>
        <taxon>Eukaryota</taxon>
        <taxon>Fungi</taxon>
        <taxon>Dikarya</taxon>
        <taxon>Ascomycota</taxon>
        <taxon>Pezizomycotina</taxon>
        <taxon>Sordariomycetes</taxon>
        <taxon>Hypocreomycetidae</taxon>
        <taxon>Hypocreales</taxon>
        <taxon>Nectriaceae</taxon>
        <taxon>Fusarium</taxon>
        <taxon>Fusarium oxysporum species complex</taxon>
    </lineage>
</organism>
<dbReference type="STRING" id="660025.F9F3G6"/>
<dbReference type="PANTHER" id="PTHR38850">
    <property type="entry name" value="CERATO-PLATANIN"/>
    <property type="match status" value="1"/>
</dbReference>
<dbReference type="OrthoDB" id="1720422at2759"/>
<proteinExistence type="predicted"/>
<gene>
    <name evidence="1" type="ORF">FOXB_00941</name>
</gene>
<feature type="non-terminal residue" evidence="1">
    <location>
        <position position="1"/>
    </location>
</feature>
<comment type="caution">
    <text evidence="1">The sequence shown here is derived from an EMBL/GenBank/DDBJ whole genome shotgun (WGS) entry which is preliminary data.</text>
</comment>
<dbReference type="AlphaFoldDB" id="F9F3G6"/>
<protein>
    <submittedName>
        <fullName evidence="1">Uncharacterized protein</fullName>
    </submittedName>
</protein>
<name>F9F3G6_FUSOF</name>
<evidence type="ECO:0000313" key="1">
    <source>
        <dbReference type="EMBL" id="EGU88540.1"/>
    </source>
</evidence>
<accession>F9F3G6</accession>
<reference evidence="1" key="1">
    <citation type="journal article" date="2012" name="Mol. Plant Microbe Interact.">
        <title>A highly conserved effector in Fusarium oxysporum is required for full virulence on Arabidopsis.</title>
        <authorList>
            <person name="Thatcher L.F."/>
            <person name="Gardiner D.M."/>
            <person name="Kazan K."/>
            <person name="Manners J."/>
        </authorList>
    </citation>
    <scope>NUCLEOTIDE SEQUENCE [LARGE SCALE GENOMIC DNA]</scope>
    <source>
        <strain evidence="1">Fo5176</strain>
    </source>
</reference>
<dbReference type="PANTHER" id="PTHR38850:SF2">
    <property type="entry name" value="CERATO-PLATANIN"/>
    <property type="match status" value="1"/>
</dbReference>
<dbReference type="EMBL" id="AFQF01000361">
    <property type="protein sequence ID" value="EGU88540.1"/>
    <property type="molecule type" value="Genomic_DNA"/>
</dbReference>